<evidence type="ECO:0000256" key="4">
    <source>
        <dbReference type="ARBA" id="ARBA00022679"/>
    </source>
</evidence>
<dbReference type="GO" id="GO:0000155">
    <property type="term" value="F:phosphorelay sensor kinase activity"/>
    <property type="evidence" value="ECO:0007669"/>
    <property type="project" value="InterPro"/>
</dbReference>
<feature type="transmembrane region" description="Helical" evidence="9">
    <location>
        <begin position="118"/>
        <end position="136"/>
    </location>
</feature>
<name>A0AB73B5Q8_CORFL</name>
<dbReference type="Pfam" id="PF07730">
    <property type="entry name" value="HisKA_3"/>
    <property type="match status" value="1"/>
</dbReference>
<comment type="catalytic activity">
    <reaction evidence="1">
        <text>ATP + protein L-histidine = ADP + protein N-phospho-L-histidine.</text>
        <dbReference type="EC" id="2.7.13.3"/>
    </reaction>
</comment>
<keyword evidence="9" id="KW-0472">Membrane</keyword>
<keyword evidence="6 12" id="KW-0418">Kinase</keyword>
<dbReference type="Gene3D" id="3.30.565.10">
    <property type="entry name" value="Histidine kinase-like ATPase, C-terminal domain"/>
    <property type="match status" value="1"/>
</dbReference>
<keyword evidence="7" id="KW-0067">ATP-binding</keyword>
<dbReference type="InterPro" id="IPR003594">
    <property type="entry name" value="HATPase_dom"/>
</dbReference>
<keyword evidence="9" id="KW-1133">Transmembrane helix</keyword>
<evidence type="ECO:0000259" key="11">
    <source>
        <dbReference type="Pfam" id="PF07730"/>
    </source>
</evidence>
<dbReference type="InterPro" id="IPR050482">
    <property type="entry name" value="Sensor_HK_TwoCompSys"/>
</dbReference>
<feature type="transmembrane region" description="Helical" evidence="9">
    <location>
        <begin position="50"/>
        <end position="71"/>
    </location>
</feature>
<evidence type="ECO:0000256" key="1">
    <source>
        <dbReference type="ARBA" id="ARBA00000085"/>
    </source>
</evidence>
<sequence>MKTLGRWLRDHRTLLTDSVLSFFIIGYGFTVNTSTAQFRDPAFAAPFQHLPGFTVVFFCWGVAAFLLFCLVRTRPLWVCWSAPLLLLFHLIFFPTSSSSITVTFYTMVVLGRYAQQRWRPWLVAAALVGTALATAFRSQDFFIVNPFIPVAIGGVWLMLGFFWLWGTRLRDRDMELRALRDRASLAAISERTRIAREMHDIVAHSLTAIIVQADGGRYSGRKDPHKAVETLDTIANTARESLDQMRGLLSVLRTEDSGPELASAPGIDAIPGLIREARAGGMQVKYQVSGNPRHLDATRELTIFRIVQECLTNAMRHSGEQQVTIDLAWSDKDVVIDSYNPVAPQHVWDSGSGEGDGASSAAGVGRGLTGIRERAGLHGGRIDIDKSEGFRVTARIPTK</sequence>
<feature type="transmembrane region" description="Helical" evidence="9">
    <location>
        <begin position="143"/>
        <end position="165"/>
    </location>
</feature>
<dbReference type="CDD" id="cd16917">
    <property type="entry name" value="HATPase_UhpB-NarQ-NarX-like"/>
    <property type="match status" value="1"/>
</dbReference>
<dbReference type="Gene3D" id="1.20.5.1930">
    <property type="match status" value="1"/>
</dbReference>
<dbReference type="InterPro" id="IPR036890">
    <property type="entry name" value="HATPase_C_sf"/>
</dbReference>
<protein>
    <recommendedName>
        <fullName evidence="2">histidine kinase</fullName>
        <ecNumber evidence="2">2.7.13.3</ecNumber>
    </recommendedName>
</protein>
<dbReference type="InterPro" id="IPR011712">
    <property type="entry name" value="Sig_transdc_His_kin_sub3_dim/P"/>
</dbReference>
<evidence type="ECO:0000256" key="5">
    <source>
        <dbReference type="ARBA" id="ARBA00022741"/>
    </source>
</evidence>
<dbReference type="Pfam" id="PF02518">
    <property type="entry name" value="HATPase_c"/>
    <property type="match status" value="1"/>
</dbReference>
<evidence type="ECO:0000259" key="10">
    <source>
        <dbReference type="Pfam" id="PF02518"/>
    </source>
</evidence>
<evidence type="ECO:0000256" key="9">
    <source>
        <dbReference type="SAM" id="Phobius"/>
    </source>
</evidence>
<dbReference type="GO" id="GO:0016020">
    <property type="term" value="C:membrane"/>
    <property type="evidence" value="ECO:0007669"/>
    <property type="project" value="InterPro"/>
</dbReference>
<comment type="caution">
    <text evidence="12">The sequence shown here is derived from an EMBL/GenBank/DDBJ whole genome shotgun (WGS) entry which is preliminary data.</text>
</comment>
<evidence type="ECO:0000256" key="2">
    <source>
        <dbReference type="ARBA" id="ARBA00012438"/>
    </source>
</evidence>
<evidence type="ECO:0000313" key="12">
    <source>
        <dbReference type="EMBL" id="GEB96906.1"/>
    </source>
</evidence>
<evidence type="ECO:0000313" key="13">
    <source>
        <dbReference type="Proteomes" id="UP000315353"/>
    </source>
</evidence>
<keyword evidence="5" id="KW-0547">Nucleotide-binding</keyword>
<dbReference type="AlphaFoldDB" id="A0AB73B5Q8"/>
<gene>
    <name evidence="12" type="ORF">CFL01nite_04010</name>
</gene>
<dbReference type="Proteomes" id="UP000315353">
    <property type="component" value="Unassembled WGS sequence"/>
</dbReference>
<reference evidence="12 13" key="1">
    <citation type="submission" date="2019-06" db="EMBL/GenBank/DDBJ databases">
        <title>Whole genome shotgun sequence of Corynebacterium flavescens NBRC 14136.</title>
        <authorList>
            <person name="Hosoyama A."/>
            <person name="Uohara A."/>
            <person name="Ohji S."/>
            <person name="Ichikawa N."/>
        </authorList>
    </citation>
    <scope>NUCLEOTIDE SEQUENCE [LARGE SCALE GENOMIC DNA]</scope>
    <source>
        <strain evidence="12 13">NBRC 14136</strain>
    </source>
</reference>
<proteinExistence type="predicted"/>
<keyword evidence="3" id="KW-0597">Phosphoprotein</keyword>
<dbReference type="EC" id="2.7.13.3" evidence="2"/>
<feature type="domain" description="Histidine kinase/HSP90-like ATPase" evidence="10">
    <location>
        <begin position="300"/>
        <end position="398"/>
    </location>
</feature>
<keyword evidence="9" id="KW-0812">Transmembrane</keyword>
<feature type="transmembrane region" description="Helical" evidence="9">
    <location>
        <begin position="12"/>
        <end position="30"/>
    </location>
</feature>
<feature type="domain" description="Signal transduction histidine kinase subgroup 3 dimerisation and phosphoacceptor" evidence="11">
    <location>
        <begin position="190"/>
        <end position="256"/>
    </location>
</feature>
<evidence type="ECO:0000256" key="3">
    <source>
        <dbReference type="ARBA" id="ARBA00022553"/>
    </source>
</evidence>
<dbReference type="PANTHER" id="PTHR24421">
    <property type="entry name" value="NITRATE/NITRITE SENSOR PROTEIN NARX-RELATED"/>
    <property type="match status" value="1"/>
</dbReference>
<organism evidence="12 13">
    <name type="scientific">Corynebacterium flavescens</name>
    <dbReference type="NCBI Taxonomy" id="28028"/>
    <lineage>
        <taxon>Bacteria</taxon>
        <taxon>Bacillati</taxon>
        <taxon>Actinomycetota</taxon>
        <taxon>Actinomycetes</taxon>
        <taxon>Mycobacteriales</taxon>
        <taxon>Corynebacteriaceae</taxon>
        <taxon>Corynebacterium</taxon>
    </lineage>
</organism>
<evidence type="ECO:0000256" key="7">
    <source>
        <dbReference type="ARBA" id="ARBA00022840"/>
    </source>
</evidence>
<dbReference type="PANTHER" id="PTHR24421:SF10">
    <property type="entry name" value="NITRATE_NITRITE SENSOR PROTEIN NARQ"/>
    <property type="match status" value="1"/>
</dbReference>
<keyword evidence="4" id="KW-0808">Transferase</keyword>
<dbReference type="SUPFAM" id="SSF55874">
    <property type="entry name" value="ATPase domain of HSP90 chaperone/DNA topoisomerase II/histidine kinase"/>
    <property type="match status" value="1"/>
</dbReference>
<accession>A0AB73B5Q8</accession>
<evidence type="ECO:0000256" key="6">
    <source>
        <dbReference type="ARBA" id="ARBA00022777"/>
    </source>
</evidence>
<evidence type="ECO:0000256" key="8">
    <source>
        <dbReference type="ARBA" id="ARBA00023012"/>
    </source>
</evidence>
<dbReference type="EMBL" id="BJNB01000003">
    <property type="protein sequence ID" value="GEB96906.1"/>
    <property type="molecule type" value="Genomic_DNA"/>
</dbReference>
<dbReference type="GO" id="GO:0046983">
    <property type="term" value="F:protein dimerization activity"/>
    <property type="evidence" value="ECO:0007669"/>
    <property type="project" value="InterPro"/>
</dbReference>
<dbReference type="GO" id="GO:0005524">
    <property type="term" value="F:ATP binding"/>
    <property type="evidence" value="ECO:0007669"/>
    <property type="project" value="UniProtKB-KW"/>
</dbReference>
<feature type="transmembrane region" description="Helical" evidence="9">
    <location>
        <begin position="83"/>
        <end position="106"/>
    </location>
</feature>
<keyword evidence="8" id="KW-0902">Two-component regulatory system</keyword>